<feature type="domain" description="Cation/H+ exchanger transmembrane" evidence="10">
    <location>
        <begin position="13"/>
        <end position="414"/>
    </location>
</feature>
<keyword evidence="6 9" id="KW-1133">Transmembrane helix</keyword>
<dbReference type="Proteomes" id="UP001165541">
    <property type="component" value="Unassembled WGS sequence"/>
</dbReference>
<keyword evidence="8 9" id="KW-0472">Membrane</keyword>
<gene>
    <name evidence="11" type="ORF">M8A51_14695</name>
</gene>
<feature type="transmembrane region" description="Helical" evidence="9">
    <location>
        <begin position="359"/>
        <end position="379"/>
    </location>
</feature>
<evidence type="ECO:0000256" key="1">
    <source>
        <dbReference type="ARBA" id="ARBA00004651"/>
    </source>
</evidence>
<keyword evidence="2" id="KW-0813">Transport</keyword>
<proteinExistence type="predicted"/>
<evidence type="ECO:0000256" key="7">
    <source>
        <dbReference type="ARBA" id="ARBA00023065"/>
    </source>
</evidence>
<comment type="subcellular location">
    <subcellularLocation>
        <location evidence="1">Cell membrane</location>
        <topology evidence="1">Multi-pass membrane protein</topology>
    </subcellularLocation>
</comment>
<dbReference type="InterPro" id="IPR006153">
    <property type="entry name" value="Cation/H_exchanger_TM"/>
</dbReference>
<evidence type="ECO:0000259" key="10">
    <source>
        <dbReference type="Pfam" id="PF00999"/>
    </source>
</evidence>
<dbReference type="Gene3D" id="1.20.1530.20">
    <property type="match status" value="1"/>
</dbReference>
<organism evidence="11 12">
    <name type="scientific">Caldimonas mangrovi</name>
    <dbReference type="NCBI Taxonomy" id="2944811"/>
    <lineage>
        <taxon>Bacteria</taxon>
        <taxon>Pseudomonadati</taxon>
        <taxon>Pseudomonadota</taxon>
        <taxon>Betaproteobacteria</taxon>
        <taxon>Burkholderiales</taxon>
        <taxon>Sphaerotilaceae</taxon>
        <taxon>Caldimonas</taxon>
    </lineage>
</organism>
<evidence type="ECO:0000256" key="2">
    <source>
        <dbReference type="ARBA" id="ARBA00022448"/>
    </source>
</evidence>
<name>A0ABT0YPV9_9BURK</name>
<keyword evidence="5 9" id="KW-0812">Transmembrane</keyword>
<keyword evidence="4" id="KW-1003">Cell membrane</keyword>
<feature type="transmembrane region" description="Helical" evidence="9">
    <location>
        <begin position="229"/>
        <end position="252"/>
    </location>
</feature>
<evidence type="ECO:0000256" key="5">
    <source>
        <dbReference type="ARBA" id="ARBA00022692"/>
    </source>
</evidence>
<dbReference type="RefSeq" id="WP_251779216.1">
    <property type="nucleotide sequence ID" value="NZ_JAMKFE010000008.1"/>
</dbReference>
<keyword evidence="7" id="KW-0406">Ion transport</keyword>
<accession>A0ABT0YPV9</accession>
<feature type="transmembrane region" description="Helical" evidence="9">
    <location>
        <begin position="93"/>
        <end position="126"/>
    </location>
</feature>
<keyword evidence="3" id="KW-0050">Antiport</keyword>
<evidence type="ECO:0000256" key="6">
    <source>
        <dbReference type="ARBA" id="ARBA00022989"/>
    </source>
</evidence>
<evidence type="ECO:0000256" key="3">
    <source>
        <dbReference type="ARBA" id="ARBA00022449"/>
    </source>
</evidence>
<evidence type="ECO:0000256" key="4">
    <source>
        <dbReference type="ARBA" id="ARBA00022475"/>
    </source>
</evidence>
<dbReference type="InterPro" id="IPR038770">
    <property type="entry name" value="Na+/solute_symporter_sf"/>
</dbReference>
<feature type="transmembrane region" description="Helical" evidence="9">
    <location>
        <begin position="158"/>
        <end position="177"/>
    </location>
</feature>
<dbReference type="PANTHER" id="PTHR32507:SF8">
    <property type="entry name" value="CNH1P"/>
    <property type="match status" value="1"/>
</dbReference>
<dbReference type="Pfam" id="PF00999">
    <property type="entry name" value="Na_H_Exchanger"/>
    <property type="match status" value="1"/>
</dbReference>
<comment type="caution">
    <text evidence="11">The sequence shown here is derived from an EMBL/GenBank/DDBJ whole genome shotgun (WGS) entry which is preliminary data.</text>
</comment>
<feature type="transmembrane region" description="Helical" evidence="9">
    <location>
        <begin position="192"/>
        <end position="217"/>
    </location>
</feature>
<protein>
    <submittedName>
        <fullName evidence="11">Cation:proton antiporter</fullName>
    </submittedName>
</protein>
<dbReference type="PANTHER" id="PTHR32507">
    <property type="entry name" value="NA(+)/H(+) ANTIPORTER 1"/>
    <property type="match status" value="1"/>
</dbReference>
<feature type="transmembrane region" description="Helical" evidence="9">
    <location>
        <begin position="322"/>
        <end position="347"/>
    </location>
</feature>
<feature type="transmembrane region" description="Helical" evidence="9">
    <location>
        <begin position="29"/>
        <end position="51"/>
    </location>
</feature>
<keyword evidence="12" id="KW-1185">Reference proteome</keyword>
<reference evidence="11" key="1">
    <citation type="submission" date="2022-05" db="EMBL/GenBank/DDBJ databases">
        <title>Schlegelella sp. nov., isolated from mangrove soil.</title>
        <authorList>
            <person name="Liu Y."/>
            <person name="Ge X."/>
            <person name="Liu W."/>
        </authorList>
    </citation>
    <scope>NUCLEOTIDE SEQUENCE</scope>
    <source>
        <strain evidence="11">S2-27</strain>
    </source>
</reference>
<evidence type="ECO:0000256" key="8">
    <source>
        <dbReference type="ARBA" id="ARBA00023136"/>
    </source>
</evidence>
<sequence length="431" mass="46617">MFTTWCLLIGLLLILMGLTDTLLKRLPVSASALYLLAGYLLGNDVYGLLQLDLMRDAKLIEHLSEVAVLVSLFAVGLRLRVRLSDPLWRAPVLLATVAMALTIGVMTLAGLAFGLSLGAALLLAAVLAPTDPVLASDVQVKNIHDRDRLRFSLTGEGGLNDGTAFPFVMLALGLLGVHDLGPHALRWWGVDVLWATTAGLLLGWAIGCGFSRAVVYLRRERQQAVGMESFLTLGLIAVSYGLALSIHAYGFLAVFAAGLAMRHVEHVDRAGRVGPDGCEVPQADPRDTCAYMAKEVLDFTLDLEKLVELTVMLMVGGLLSNWAFSAMHVALGLTLILVARPLAIWLTTHFFRWTNTERALAAWFGIRGVGSVYYLAFAVSHGAHGDDIPLVVHAVLVSIVLSVLLHGSSATAVMDLYRRSRAARRRPPRGR</sequence>
<dbReference type="EMBL" id="JAMKFE010000008">
    <property type="protein sequence ID" value="MCM5680770.1"/>
    <property type="molecule type" value="Genomic_DNA"/>
</dbReference>
<evidence type="ECO:0000313" key="12">
    <source>
        <dbReference type="Proteomes" id="UP001165541"/>
    </source>
</evidence>
<evidence type="ECO:0000256" key="9">
    <source>
        <dbReference type="SAM" id="Phobius"/>
    </source>
</evidence>
<feature type="transmembrane region" description="Helical" evidence="9">
    <location>
        <begin position="391"/>
        <end position="417"/>
    </location>
</feature>
<evidence type="ECO:0000313" key="11">
    <source>
        <dbReference type="EMBL" id="MCM5680770.1"/>
    </source>
</evidence>